<reference evidence="1 2" key="1">
    <citation type="submission" date="2024-09" db="EMBL/GenBank/DDBJ databases">
        <authorList>
            <person name="Sun Q."/>
            <person name="Mori K."/>
        </authorList>
    </citation>
    <scope>NUCLEOTIDE SEQUENCE [LARGE SCALE GENOMIC DNA]</scope>
    <source>
        <strain evidence="1 2">JCM 1334</strain>
    </source>
</reference>
<dbReference type="EMBL" id="JBHMBC010000019">
    <property type="protein sequence ID" value="MFB9820357.1"/>
    <property type="molecule type" value="Genomic_DNA"/>
</dbReference>
<sequence>MEAIGYFDTRQGPVSRGFFGVSRYARGPRFAGVPGGPPGGLTVVDPPDRGGPLAALDRSVAAVRSLAEKAADDVGVTGFQEAVAFASGVEELSRTL</sequence>
<evidence type="ECO:0000313" key="1">
    <source>
        <dbReference type="EMBL" id="MFB9820357.1"/>
    </source>
</evidence>
<dbReference type="Proteomes" id="UP001589702">
    <property type="component" value="Unassembled WGS sequence"/>
</dbReference>
<feature type="non-terminal residue" evidence="1">
    <location>
        <position position="96"/>
    </location>
</feature>
<comment type="caution">
    <text evidence="1">The sequence shown here is derived from an EMBL/GenBank/DDBJ whole genome shotgun (WGS) entry which is preliminary data.</text>
</comment>
<evidence type="ECO:0000313" key="2">
    <source>
        <dbReference type="Proteomes" id="UP001589702"/>
    </source>
</evidence>
<protein>
    <submittedName>
        <fullName evidence="1">Uncharacterized protein</fullName>
    </submittedName>
</protein>
<gene>
    <name evidence="1" type="ORF">ACFFP1_12725</name>
</gene>
<dbReference type="RefSeq" id="WP_376940612.1">
    <property type="nucleotide sequence ID" value="NZ_JBHMBC010000019.1"/>
</dbReference>
<proteinExistence type="predicted"/>
<name>A0ABV5Y2E8_ARTRM</name>
<accession>A0ABV5Y2E8</accession>
<keyword evidence="2" id="KW-1185">Reference proteome</keyword>
<organism evidence="1 2">
    <name type="scientific">Arthrobacter ramosus</name>
    <dbReference type="NCBI Taxonomy" id="1672"/>
    <lineage>
        <taxon>Bacteria</taxon>
        <taxon>Bacillati</taxon>
        <taxon>Actinomycetota</taxon>
        <taxon>Actinomycetes</taxon>
        <taxon>Micrococcales</taxon>
        <taxon>Micrococcaceae</taxon>
        <taxon>Arthrobacter</taxon>
    </lineage>
</organism>